<evidence type="ECO:0000313" key="2">
    <source>
        <dbReference type="EMBL" id="SBP09190.1"/>
    </source>
</evidence>
<evidence type="ECO:0000256" key="1">
    <source>
        <dbReference type="SAM" id="MobiDB-lite"/>
    </source>
</evidence>
<feature type="compositionally biased region" description="Basic and acidic residues" evidence="1">
    <location>
        <begin position="51"/>
        <end position="65"/>
    </location>
</feature>
<organism evidence="2">
    <name type="scientific">Iconisemion striatum</name>
    <dbReference type="NCBI Taxonomy" id="60296"/>
    <lineage>
        <taxon>Eukaryota</taxon>
        <taxon>Metazoa</taxon>
        <taxon>Chordata</taxon>
        <taxon>Craniata</taxon>
        <taxon>Vertebrata</taxon>
        <taxon>Euteleostomi</taxon>
        <taxon>Actinopterygii</taxon>
        <taxon>Neopterygii</taxon>
        <taxon>Teleostei</taxon>
        <taxon>Neoteleostei</taxon>
        <taxon>Acanthomorphata</taxon>
        <taxon>Ovalentaria</taxon>
        <taxon>Atherinomorphae</taxon>
        <taxon>Cyprinodontiformes</taxon>
        <taxon>Nothobranchiidae</taxon>
        <taxon>Iconisemion</taxon>
    </lineage>
</organism>
<reference evidence="2" key="1">
    <citation type="submission" date="2016-05" db="EMBL/GenBank/DDBJ databases">
        <authorList>
            <person name="Lavstsen T."/>
            <person name="Jespersen J.S."/>
        </authorList>
    </citation>
    <scope>NUCLEOTIDE SEQUENCE</scope>
    <source>
        <tissue evidence="2">Brain</tissue>
    </source>
</reference>
<sequence>EGNISGEKGTRRLKVKEMETVSGSLRQIKKRHKVDGGTQEGALGQTRQGQRVREDRDRGLEAPEL</sequence>
<reference evidence="2" key="2">
    <citation type="submission" date="2016-06" db="EMBL/GenBank/DDBJ databases">
        <title>The genome of a short-lived fish provides insights into sex chromosome evolution and the genetic control of aging.</title>
        <authorList>
            <person name="Reichwald K."/>
            <person name="Felder M."/>
            <person name="Petzold A."/>
            <person name="Koch P."/>
            <person name="Groth M."/>
            <person name="Platzer M."/>
        </authorList>
    </citation>
    <scope>NUCLEOTIDE SEQUENCE</scope>
    <source>
        <tissue evidence="2">Brain</tissue>
    </source>
</reference>
<proteinExistence type="predicted"/>
<protein>
    <submittedName>
        <fullName evidence="2">Retinoblastoma binding protein 6</fullName>
    </submittedName>
</protein>
<name>A0A1A7WU09_9TELE</name>
<feature type="non-terminal residue" evidence="2">
    <location>
        <position position="1"/>
    </location>
</feature>
<dbReference type="AlphaFoldDB" id="A0A1A7WU09"/>
<gene>
    <name evidence="2" type="primary">RBBP6</name>
</gene>
<feature type="non-terminal residue" evidence="2">
    <location>
        <position position="65"/>
    </location>
</feature>
<dbReference type="EMBL" id="HADW01007790">
    <property type="protein sequence ID" value="SBP09190.1"/>
    <property type="molecule type" value="Transcribed_RNA"/>
</dbReference>
<feature type="region of interest" description="Disordered" evidence="1">
    <location>
        <begin position="1"/>
        <end position="65"/>
    </location>
</feature>
<accession>A0A1A7WU09</accession>